<dbReference type="InterPro" id="IPR006162">
    <property type="entry name" value="Ppantetheine_attach_site"/>
</dbReference>
<dbReference type="Pfam" id="PF00550">
    <property type="entry name" value="PP-binding"/>
    <property type="match status" value="1"/>
</dbReference>
<dbReference type="Pfam" id="PF00668">
    <property type="entry name" value="Condensation"/>
    <property type="match status" value="1"/>
</dbReference>
<dbReference type="InterPro" id="IPR001242">
    <property type="entry name" value="Condensation_dom"/>
</dbReference>
<dbReference type="EMBL" id="JBFARM010000011">
    <property type="protein sequence ID" value="MEV4290411.1"/>
    <property type="molecule type" value="Genomic_DNA"/>
</dbReference>
<dbReference type="Proteomes" id="UP001552427">
    <property type="component" value="Unassembled WGS sequence"/>
</dbReference>
<proteinExistence type="predicted"/>
<dbReference type="SMART" id="SM00823">
    <property type="entry name" value="PKS_PP"/>
    <property type="match status" value="1"/>
</dbReference>
<feature type="domain" description="Carrier" evidence="4">
    <location>
        <begin position="942"/>
        <end position="1017"/>
    </location>
</feature>
<dbReference type="Gene3D" id="3.40.50.980">
    <property type="match status" value="2"/>
</dbReference>
<sequence>MTGTYAFPASFAQERLWFLARLDPGAPAYHINAVIELPERDDPDRCERMLRELVRRHETLRTALAVEDGELVQVVQVELPVALPRTDLRGLPAERAEREFGALARELARRPFALERAPLWRAHLVRMPGGAAQRLVFVVHHAVFDARSATNFAAELEELDAAWAEGRPPRLPELPVQYADYAAWQREHLAGGVLAAQLGHWRDRLAGLPADLGLPTDRPRPAVRGHAGAEHHLALPAGLTGALEALARRRGATLFMVLLAGLKAVLSRYAGQHDVVVGTPVAGRELPEFEPLLGMFVNTLVLRTDLGGDPEFGELLERVRETVLDALDHAEAPFDRLVEALQPVRDTSRTPLYQVGFNLLPMSTRGQFPNGTAQLDLNVDVVRTADGAGVYFEYSTELFDAATIARLAEAYLLVLEAAAADPGTRLSELPLMTAAQRHELLTRWNGTAAAYPERTLHELVAEQAARTPGAVAVRGPDGEELTYAELDARAGALAGRLAAAGVRAETCVALCLPRGVSQVVALLAVLRAGGCYLPLDAAYPAERLAYLLADSGAALLVTESAQLDRLPVERPPALLLDGPEPARPTAPVSPVGPDYLAYLIYTSGSTGRPKGVQVPHRGVVNLVTDVIRRLGGGSALYLTSLSFDIAALEIFTPLLSGGTLVIAPEDAARTPKELRRAAEDADLVQLTPSVASLAVEHLPPGVPRVILGGEPLPVALAARLLEVAGELWNFYGPTETTIWSTAYRVPPSPDVMLIGEALANTTAYVVDRELRPVPVGVPGELLLGGAGVTRGYHRRAALTAERFVPDPFGPPGGRLYRTGDLVRRHADGQLEYVGRLDHQVKIRGVRIEPGEIAAVLTEHPAVHRAVVTVRDDAPGGRGLVAYTTGAGDEVDLRAHLRARLPDAMIPAAFVTLADLPVLPSGKLDRDALPPPQATAESGGFVAPRTPMEETLAGIWAELLGRERVGVTDDFFALGGHSLLVVRLIGRIDAAFGVELPLRRCFDATTVEEQALAVLEEGLSEAGLLELLEEER</sequence>
<dbReference type="PROSITE" id="PS00455">
    <property type="entry name" value="AMP_BINDING"/>
    <property type="match status" value="1"/>
</dbReference>
<dbReference type="InterPro" id="IPR009081">
    <property type="entry name" value="PP-bd_ACP"/>
</dbReference>
<evidence type="ECO:0000313" key="6">
    <source>
        <dbReference type="Proteomes" id="UP001552427"/>
    </source>
</evidence>
<reference evidence="5 6" key="1">
    <citation type="submission" date="2024-06" db="EMBL/GenBank/DDBJ databases">
        <title>The Natural Products Discovery Center: Release of the First 8490 Sequenced Strains for Exploring Actinobacteria Biosynthetic Diversity.</title>
        <authorList>
            <person name="Kalkreuter E."/>
            <person name="Kautsar S.A."/>
            <person name="Yang D."/>
            <person name="Bader C.D."/>
            <person name="Teijaro C.N."/>
            <person name="Fluegel L."/>
            <person name="Davis C.M."/>
            <person name="Simpson J.R."/>
            <person name="Lauterbach L."/>
            <person name="Steele A.D."/>
            <person name="Gui C."/>
            <person name="Meng S."/>
            <person name="Li G."/>
            <person name="Viehrig K."/>
            <person name="Ye F."/>
            <person name="Su P."/>
            <person name="Kiefer A.F."/>
            <person name="Nichols A."/>
            <person name="Cepeda A.J."/>
            <person name="Yan W."/>
            <person name="Fan B."/>
            <person name="Jiang Y."/>
            <person name="Adhikari A."/>
            <person name="Zheng C.-J."/>
            <person name="Schuster L."/>
            <person name="Cowan T.M."/>
            <person name="Smanski M.J."/>
            <person name="Chevrette M.G."/>
            <person name="De Carvalho L.P.S."/>
            <person name="Shen B."/>
        </authorList>
    </citation>
    <scope>NUCLEOTIDE SEQUENCE [LARGE SCALE GENOMIC DNA]</scope>
    <source>
        <strain evidence="5 6">NPDC049574</strain>
    </source>
</reference>
<dbReference type="Gene3D" id="3.40.50.1820">
    <property type="entry name" value="alpha/beta hydrolase"/>
    <property type="match status" value="1"/>
</dbReference>
<accession>A0ABV3HD00</accession>
<dbReference type="InterPro" id="IPR045851">
    <property type="entry name" value="AMP-bd_C_sf"/>
</dbReference>
<dbReference type="PROSITE" id="PS00012">
    <property type="entry name" value="PHOSPHOPANTETHEINE"/>
    <property type="match status" value="1"/>
</dbReference>
<comment type="cofactor">
    <cofactor evidence="1">
        <name>pantetheine 4'-phosphate</name>
        <dbReference type="ChEBI" id="CHEBI:47942"/>
    </cofactor>
</comment>
<dbReference type="NCBIfam" id="TIGR01733">
    <property type="entry name" value="AA-adenyl-dom"/>
    <property type="match status" value="1"/>
</dbReference>
<gene>
    <name evidence="5" type="ORF">AB0K40_33315</name>
</gene>
<dbReference type="PANTHER" id="PTHR45527">
    <property type="entry name" value="NONRIBOSOMAL PEPTIDE SYNTHETASE"/>
    <property type="match status" value="1"/>
</dbReference>
<dbReference type="RefSeq" id="WP_364457347.1">
    <property type="nucleotide sequence ID" value="NZ_JBFARM010000011.1"/>
</dbReference>
<comment type="caution">
    <text evidence="5">The sequence shown here is derived from an EMBL/GenBank/DDBJ whole genome shotgun (WGS) entry which is preliminary data.</text>
</comment>
<dbReference type="InterPro" id="IPR036736">
    <property type="entry name" value="ACP-like_sf"/>
</dbReference>
<dbReference type="InterPro" id="IPR020806">
    <property type="entry name" value="PKS_PP-bd"/>
</dbReference>
<dbReference type="PANTHER" id="PTHR45527:SF1">
    <property type="entry name" value="FATTY ACID SYNTHASE"/>
    <property type="match status" value="1"/>
</dbReference>
<dbReference type="InterPro" id="IPR020845">
    <property type="entry name" value="AMP-binding_CS"/>
</dbReference>
<dbReference type="CDD" id="cd19531">
    <property type="entry name" value="LCL_NRPS-like"/>
    <property type="match status" value="1"/>
</dbReference>
<evidence type="ECO:0000256" key="2">
    <source>
        <dbReference type="ARBA" id="ARBA00022450"/>
    </source>
</evidence>
<keyword evidence="6" id="KW-1185">Reference proteome</keyword>
<organism evidence="5 6">
    <name type="scientific">Nonomuraea bangladeshensis</name>
    <dbReference type="NCBI Taxonomy" id="404385"/>
    <lineage>
        <taxon>Bacteria</taxon>
        <taxon>Bacillati</taxon>
        <taxon>Actinomycetota</taxon>
        <taxon>Actinomycetes</taxon>
        <taxon>Streptosporangiales</taxon>
        <taxon>Streptosporangiaceae</taxon>
        <taxon>Nonomuraea</taxon>
    </lineage>
</organism>
<dbReference type="SUPFAM" id="SSF47336">
    <property type="entry name" value="ACP-like"/>
    <property type="match status" value="1"/>
</dbReference>
<dbReference type="Pfam" id="PF13193">
    <property type="entry name" value="AMP-binding_C"/>
    <property type="match status" value="1"/>
</dbReference>
<dbReference type="InterPro" id="IPR023213">
    <property type="entry name" value="CAT-like_dom_sf"/>
</dbReference>
<evidence type="ECO:0000259" key="4">
    <source>
        <dbReference type="PROSITE" id="PS50075"/>
    </source>
</evidence>
<dbReference type="Pfam" id="PF00501">
    <property type="entry name" value="AMP-binding"/>
    <property type="match status" value="1"/>
</dbReference>
<dbReference type="InterPro" id="IPR000873">
    <property type="entry name" value="AMP-dep_synth/lig_dom"/>
</dbReference>
<protein>
    <submittedName>
        <fullName evidence="5">Amino acid adenylation domain-containing protein</fullName>
    </submittedName>
</protein>
<dbReference type="SUPFAM" id="SSF52777">
    <property type="entry name" value="CoA-dependent acyltransferases"/>
    <property type="match status" value="2"/>
</dbReference>
<dbReference type="Gene3D" id="3.30.300.30">
    <property type="match status" value="1"/>
</dbReference>
<keyword evidence="2" id="KW-0596">Phosphopantetheine</keyword>
<dbReference type="InterPro" id="IPR010071">
    <property type="entry name" value="AA_adenyl_dom"/>
</dbReference>
<dbReference type="CDD" id="cd05930">
    <property type="entry name" value="A_NRPS"/>
    <property type="match status" value="1"/>
</dbReference>
<dbReference type="PROSITE" id="PS50075">
    <property type="entry name" value="CARRIER"/>
    <property type="match status" value="1"/>
</dbReference>
<dbReference type="InterPro" id="IPR029058">
    <property type="entry name" value="AB_hydrolase_fold"/>
</dbReference>
<evidence type="ECO:0000256" key="3">
    <source>
        <dbReference type="ARBA" id="ARBA00022553"/>
    </source>
</evidence>
<dbReference type="InterPro" id="IPR025110">
    <property type="entry name" value="AMP-bd_C"/>
</dbReference>
<dbReference type="Gene3D" id="2.30.38.10">
    <property type="entry name" value="Luciferase, Domain 3"/>
    <property type="match status" value="1"/>
</dbReference>
<dbReference type="SUPFAM" id="SSF56801">
    <property type="entry name" value="Acetyl-CoA synthetase-like"/>
    <property type="match status" value="1"/>
</dbReference>
<name>A0ABV3HD00_9ACTN</name>
<evidence type="ECO:0000313" key="5">
    <source>
        <dbReference type="EMBL" id="MEV4290411.1"/>
    </source>
</evidence>
<dbReference type="Gene3D" id="3.30.559.10">
    <property type="entry name" value="Chloramphenicol acetyltransferase-like domain"/>
    <property type="match status" value="1"/>
</dbReference>
<keyword evidence="3" id="KW-0597">Phosphoprotein</keyword>
<dbReference type="Gene3D" id="3.30.559.30">
    <property type="entry name" value="Nonribosomal peptide synthetase, condensation domain"/>
    <property type="match status" value="1"/>
</dbReference>
<evidence type="ECO:0000256" key="1">
    <source>
        <dbReference type="ARBA" id="ARBA00001957"/>
    </source>
</evidence>